<keyword evidence="2" id="KW-1185">Reference proteome</keyword>
<evidence type="ECO:0000313" key="2">
    <source>
        <dbReference type="Proteomes" id="UP000800036"/>
    </source>
</evidence>
<organism evidence="1 2">
    <name type="scientific">Bimuria novae-zelandiae CBS 107.79</name>
    <dbReference type="NCBI Taxonomy" id="1447943"/>
    <lineage>
        <taxon>Eukaryota</taxon>
        <taxon>Fungi</taxon>
        <taxon>Dikarya</taxon>
        <taxon>Ascomycota</taxon>
        <taxon>Pezizomycotina</taxon>
        <taxon>Dothideomycetes</taxon>
        <taxon>Pleosporomycetidae</taxon>
        <taxon>Pleosporales</taxon>
        <taxon>Massarineae</taxon>
        <taxon>Didymosphaeriaceae</taxon>
        <taxon>Bimuria</taxon>
    </lineage>
</organism>
<feature type="non-terminal residue" evidence="1">
    <location>
        <position position="53"/>
    </location>
</feature>
<protein>
    <submittedName>
        <fullName evidence="1">Uncharacterized protein</fullName>
    </submittedName>
</protein>
<gene>
    <name evidence="1" type="ORF">BU23DRAFT_632994</name>
</gene>
<dbReference type="EMBL" id="ML976798">
    <property type="protein sequence ID" value="KAF1964238.1"/>
    <property type="molecule type" value="Genomic_DNA"/>
</dbReference>
<evidence type="ECO:0000313" key="1">
    <source>
        <dbReference type="EMBL" id="KAF1964238.1"/>
    </source>
</evidence>
<dbReference type="AlphaFoldDB" id="A0A6A5UHJ7"/>
<dbReference type="Proteomes" id="UP000800036">
    <property type="component" value="Unassembled WGS sequence"/>
</dbReference>
<accession>A0A6A5UHJ7</accession>
<name>A0A6A5UHJ7_9PLEO</name>
<sequence>MTFRSARSTTALEFSGLQGSLEAEAREATKQREAEAQRLQKLQDKELKAAARL</sequence>
<proteinExistence type="predicted"/>
<reference evidence="1" key="1">
    <citation type="journal article" date="2020" name="Stud. Mycol.">
        <title>101 Dothideomycetes genomes: a test case for predicting lifestyles and emergence of pathogens.</title>
        <authorList>
            <person name="Haridas S."/>
            <person name="Albert R."/>
            <person name="Binder M."/>
            <person name="Bloem J."/>
            <person name="Labutti K."/>
            <person name="Salamov A."/>
            <person name="Andreopoulos B."/>
            <person name="Baker S."/>
            <person name="Barry K."/>
            <person name="Bills G."/>
            <person name="Bluhm B."/>
            <person name="Cannon C."/>
            <person name="Castanera R."/>
            <person name="Culley D."/>
            <person name="Daum C."/>
            <person name="Ezra D."/>
            <person name="Gonzalez J."/>
            <person name="Henrissat B."/>
            <person name="Kuo A."/>
            <person name="Liang C."/>
            <person name="Lipzen A."/>
            <person name="Lutzoni F."/>
            <person name="Magnuson J."/>
            <person name="Mondo S."/>
            <person name="Nolan M."/>
            <person name="Ohm R."/>
            <person name="Pangilinan J."/>
            <person name="Park H.-J."/>
            <person name="Ramirez L."/>
            <person name="Alfaro M."/>
            <person name="Sun H."/>
            <person name="Tritt A."/>
            <person name="Yoshinaga Y."/>
            <person name="Zwiers L.-H."/>
            <person name="Turgeon B."/>
            <person name="Goodwin S."/>
            <person name="Spatafora J."/>
            <person name="Crous P."/>
            <person name="Grigoriev I."/>
        </authorList>
    </citation>
    <scope>NUCLEOTIDE SEQUENCE</scope>
    <source>
        <strain evidence="1">CBS 107.79</strain>
    </source>
</reference>